<sequence length="43" mass="4824">MIILIRHGKPVCKMVHKQEKVGILGSCDVIVDKAHTVMYIYGV</sequence>
<evidence type="ECO:0000313" key="2">
    <source>
        <dbReference type="Proteomes" id="UP000078336"/>
    </source>
</evidence>
<evidence type="ECO:0000313" key="1">
    <source>
        <dbReference type="EMBL" id="OAO82516.1"/>
    </source>
</evidence>
<protein>
    <submittedName>
        <fullName evidence="1">Uncharacterized protein</fullName>
    </submittedName>
</protein>
<gene>
    <name evidence="1" type="ORF">TAF16_0266</name>
</gene>
<comment type="caution">
    <text evidence="1">The sequence shown here is derived from an EMBL/GenBank/DDBJ whole genome shotgun (WGS) entry which is preliminary data.</text>
</comment>
<keyword evidence="2" id="KW-1185">Reference proteome</keyword>
<dbReference type="RefSeq" id="WP_274597946.1">
    <property type="nucleotide sequence ID" value="NZ_JABJVE010000042.1"/>
</dbReference>
<accession>A0A178TSE7</accession>
<name>A0A178TSE7_9BACL</name>
<proteinExistence type="predicted"/>
<dbReference type="EMBL" id="LUCQ01000022">
    <property type="protein sequence ID" value="OAO82516.1"/>
    <property type="molecule type" value="Genomic_DNA"/>
</dbReference>
<dbReference type="AlphaFoldDB" id="A0A178TSE7"/>
<dbReference type="Proteomes" id="UP000078336">
    <property type="component" value="Unassembled WGS sequence"/>
</dbReference>
<reference evidence="1 2" key="1">
    <citation type="submission" date="2016-03" db="EMBL/GenBank/DDBJ databases">
        <title>Spore heat resistance.</title>
        <authorList>
            <person name="Boekhorst J."/>
            <person name="Berendsen E.M."/>
            <person name="Wells-Bennik M.H."/>
            <person name="Kuipers O.P."/>
        </authorList>
    </citation>
    <scope>NUCLEOTIDE SEQUENCE [LARGE SCALE GENOMIC DNA]</scope>
    <source>
        <strain evidence="1 2">AF16</strain>
    </source>
</reference>
<dbReference type="PATRIC" id="fig|33934.6.peg.2122"/>
<organism evidence="1 2">
    <name type="scientific">Anoxybacillus flavithermus</name>
    <dbReference type="NCBI Taxonomy" id="33934"/>
    <lineage>
        <taxon>Bacteria</taxon>
        <taxon>Bacillati</taxon>
        <taxon>Bacillota</taxon>
        <taxon>Bacilli</taxon>
        <taxon>Bacillales</taxon>
        <taxon>Anoxybacillaceae</taxon>
        <taxon>Anoxybacillus</taxon>
    </lineage>
</organism>